<dbReference type="SUPFAM" id="SSF46966">
    <property type="entry name" value="Spectrin repeat"/>
    <property type="match status" value="5"/>
</dbReference>
<feature type="coiled-coil region" evidence="2">
    <location>
        <begin position="755"/>
        <end position="782"/>
    </location>
</feature>
<protein>
    <submittedName>
        <fullName evidence="3">Uncharacterized protein</fullName>
    </submittedName>
</protein>
<keyword evidence="4" id="KW-1185">Reference proteome</keyword>
<comment type="caution">
    <text evidence="3">The sequence shown here is derived from an EMBL/GenBank/DDBJ whole genome shotgun (WGS) entry which is preliminary data.</text>
</comment>
<evidence type="ECO:0000313" key="4">
    <source>
        <dbReference type="Proteomes" id="UP001163046"/>
    </source>
</evidence>
<dbReference type="InterPro" id="IPR002017">
    <property type="entry name" value="Spectrin_repeat"/>
</dbReference>
<proteinExistence type="predicted"/>
<evidence type="ECO:0000313" key="3">
    <source>
        <dbReference type="EMBL" id="KAJ7339574.1"/>
    </source>
</evidence>
<accession>A0A9W9YJ06</accession>
<reference evidence="3" key="1">
    <citation type="submission" date="2023-01" db="EMBL/GenBank/DDBJ databases">
        <title>Genome assembly of the deep-sea coral Lophelia pertusa.</title>
        <authorList>
            <person name="Herrera S."/>
            <person name="Cordes E."/>
        </authorList>
    </citation>
    <scope>NUCLEOTIDE SEQUENCE</scope>
    <source>
        <strain evidence="3">USNM1676648</strain>
        <tissue evidence="3">Polyp</tissue>
    </source>
</reference>
<dbReference type="InterPro" id="IPR018159">
    <property type="entry name" value="Spectrin/alpha-actinin"/>
</dbReference>
<feature type="coiled-coil region" evidence="2">
    <location>
        <begin position="687"/>
        <end position="714"/>
    </location>
</feature>
<dbReference type="Pfam" id="PF00435">
    <property type="entry name" value="Spectrin"/>
    <property type="match status" value="5"/>
</dbReference>
<dbReference type="Proteomes" id="UP001163046">
    <property type="component" value="Unassembled WGS sequence"/>
</dbReference>
<organism evidence="3 4">
    <name type="scientific">Desmophyllum pertusum</name>
    <dbReference type="NCBI Taxonomy" id="174260"/>
    <lineage>
        <taxon>Eukaryota</taxon>
        <taxon>Metazoa</taxon>
        <taxon>Cnidaria</taxon>
        <taxon>Anthozoa</taxon>
        <taxon>Hexacorallia</taxon>
        <taxon>Scleractinia</taxon>
        <taxon>Caryophylliina</taxon>
        <taxon>Caryophylliidae</taxon>
        <taxon>Desmophyllum</taxon>
    </lineage>
</organism>
<dbReference type="PANTHER" id="PTHR11915">
    <property type="entry name" value="SPECTRIN/FILAMIN RELATED CYTOSKELETAL PROTEIN"/>
    <property type="match status" value="1"/>
</dbReference>
<dbReference type="OrthoDB" id="5973307at2759"/>
<evidence type="ECO:0000256" key="1">
    <source>
        <dbReference type="ARBA" id="ARBA00022737"/>
    </source>
</evidence>
<keyword evidence="2" id="KW-0175">Coiled coil</keyword>
<sequence length="824" mass="95684">MKAFAYIAPAPRVQLVEQEPRLFSSPVEEVVISIDENPVQAAAEPDAFLLDGKLHDWKNEANEIDLWLKDQDNKLPKESDKDSIATLKAKEGSIASLEKELPVYDKRYHDLEKDFEGLMRDKNIKEDQQESIGEEMDNMRFLWRSFNKNKDTKKNRLKKMIWDEEQKKAGELAGCRVNLQAVKDWIDLRDKELESMDPIGNDLKTLGRQREDMKKFSKRLHDYEPRFTDATDTAYRLGKDPAFSGEQSKVLQKDAEDCEVQWDDVMEKVKDRTDGILKKIPKLQKDQKESFEEWKDRSARFDKSLTKTEDKLKEQISIGREIGFEKRFSEIRSPELTKLQGENNNEWKPSVDESNASLRRVREKLQDIQRDKKNRKWSILEALKDVMHSITSRFRGDSKSGVHLDKVVDLLEDHEDIMTDTSAKQRDATEVFALSENALESGMLEHDQANLVHDQMTDLNHRWNGLNIDVIEREKRLEQLAQDIESEYEKFDSWRDRCDNMNQWLSESEKLIKNEEKVGSDIAVLQEQIKDNQLFLSEVKEYEPKVETMIQDSQELVESSNLDKTDIDGVDKTKNALNTRWKAVNDHLKERQQKLDSALLDILKKDTDGRLGRWREQSIALGLLVTDATRKVKEDVNETDYGDIQASAVQLQEVECSLGEDFSRELIEVTDSGREIIDKKELQPDDGDEVSETLDALNRQVAELEKGTREKKDRIREASLKFFGRSLADCEEAVERLSETAANDYTDVGSDIEEVGKQLAELQEFENDMVKEEAKFSDIKDQFEDCKGTEILREEDRARVQRRIGALDEKWAELNKNHDDNHRK</sequence>
<evidence type="ECO:0000256" key="2">
    <source>
        <dbReference type="SAM" id="Coils"/>
    </source>
</evidence>
<dbReference type="AlphaFoldDB" id="A0A9W9YJ06"/>
<gene>
    <name evidence="3" type="ORF">OS493_005977</name>
</gene>
<dbReference type="Gene3D" id="1.20.58.60">
    <property type="match status" value="5"/>
</dbReference>
<dbReference type="EMBL" id="MU827779">
    <property type="protein sequence ID" value="KAJ7339574.1"/>
    <property type="molecule type" value="Genomic_DNA"/>
</dbReference>
<keyword evidence="1" id="KW-0677">Repeat</keyword>
<dbReference type="SMART" id="SM00150">
    <property type="entry name" value="SPEC"/>
    <property type="match status" value="6"/>
</dbReference>
<name>A0A9W9YJ06_9CNID</name>
<dbReference type="CDD" id="cd00176">
    <property type="entry name" value="SPEC"/>
    <property type="match status" value="1"/>
</dbReference>